<dbReference type="Pfam" id="PF03752">
    <property type="entry name" value="ALF"/>
    <property type="match status" value="1"/>
</dbReference>
<dbReference type="InterPro" id="IPR005506">
    <property type="entry name" value="DUF312_ALF"/>
</dbReference>
<sequence length="673" mass="74454">MRRTLAMAVAVFGLLTPIAAHAATPPAIPNVQAEPRAVALPEATPREKVNAVNEIEVGEATDDWVRLSDRNFVFKVYETVSATKFPLTKAEAARVYGLTATDATAFIRTGIFEFAARDRAEKIIRDREREHLLETRLSATGRVRVQADPLMLDATDKNFVFQIFSRVPADYPKVKSAAATAYRGDAVAWKNFVEVAIHTIADEDDLDAIRRLEQEDAEKARKKQIASVRMKALAAIPAAYKPIWNDVADDVFIRELLLVPELALPKNIEVKDAADLAARSTDPLAWKTFIERGIHEAKARDNARQDRLEDEADRRVVREVKAKAENSGLLPRLVAAANTALAGSHADVVKFLREGQYQYLTQSLGTTTPGVRGWYIDSAGGDAWITPGNAGTGTGGPLTGATWKVANGLADSTCYSFESTDYAGSYLRQQDLRVKLHGNDGTDQFKLDATWCPRLVAGGVRLESKAQPGRFIRHVDAQLWVAQAGGPNWFDTDRLYQEDSTWTTVDPNPQISTPLMLGWFNDDQLRSLAGNPKAAEVYDNGVRYRDFDRGRVYWSESTGSKFLTGQVLQRYSALNLHKQGYLPIEHQTSRTNHEHVSLGSYIAVYWSPASGAKLVMGAIRAKWESLGGVSSPLGYPISDEYATSYGARSDFQNGYSITWDATTHEVRVWRNAS</sequence>
<keyword evidence="1" id="KW-0732">Signal</keyword>
<dbReference type="InterPro" id="IPR036195">
    <property type="entry name" value="AbfB_ABD_sf"/>
</dbReference>
<feature type="signal peptide" evidence="1">
    <location>
        <begin position="1"/>
        <end position="22"/>
    </location>
</feature>
<dbReference type="Pfam" id="PF05270">
    <property type="entry name" value="AbfB"/>
    <property type="match status" value="1"/>
</dbReference>
<evidence type="ECO:0000313" key="4">
    <source>
        <dbReference type="Proteomes" id="UP001519332"/>
    </source>
</evidence>
<comment type="caution">
    <text evidence="3">The sequence shown here is derived from an EMBL/GenBank/DDBJ whole genome shotgun (WGS) entry which is preliminary data.</text>
</comment>
<gene>
    <name evidence="3" type="ORF">JOF56_008526</name>
</gene>
<evidence type="ECO:0000256" key="1">
    <source>
        <dbReference type="SAM" id="SignalP"/>
    </source>
</evidence>
<dbReference type="EMBL" id="JAGINW010000001">
    <property type="protein sequence ID" value="MBP2328141.1"/>
    <property type="molecule type" value="Genomic_DNA"/>
</dbReference>
<dbReference type="Proteomes" id="UP001519332">
    <property type="component" value="Unassembled WGS sequence"/>
</dbReference>
<name>A0ABS4TUP3_9PSEU</name>
<keyword evidence="4" id="KW-1185">Reference proteome</keyword>
<evidence type="ECO:0000259" key="2">
    <source>
        <dbReference type="Pfam" id="PF05270"/>
    </source>
</evidence>
<organism evidence="3 4">
    <name type="scientific">Kibdelosporangium banguiense</name>
    <dbReference type="NCBI Taxonomy" id="1365924"/>
    <lineage>
        <taxon>Bacteria</taxon>
        <taxon>Bacillati</taxon>
        <taxon>Actinomycetota</taxon>
        <taxon>Actinomycetes</taxon>
        <taxon>Pseudonocardiales</taxon>
        <taxon>Pseudonocardiaceae</taxon>
        <taxon>Kibdelosporangium</taxon>
    </lineage>
</organism>
<protein>
    <recommendedName>
        <fullName evidence="2">Alpha-L-arabinofuranosidase B arabinose-binding domain-containing protein</fullName>
    </recommendedName>
</protein>
<evidence type="ECO:0000313" key="3">
    <source>
        <dbReference type="EMBL" id="MBP2328141.1"/>
    </source>
</evidence>
<feature type="chain" id="PRO_5045167337" description="Alpha-L-arabinofuranosidase B arabinose-binding domain-containing protein" evidence="1">
    <location>
        <begin position="23"/>
        <end position="673"/>
    </location>
</feature>
<reference evidence="3 4" key="1">
    <citation type="submission" date="2021-03" db="EMBL/GenBank/DDBJ databases">
        <title>Sequencing the genomes of 1000 actinobacteria strains.</title>
        <authorList>
            <person name="Klenk H.-P."/>
        </authorList>
    </citation>
    <scope>NUCLEOTIDE SEQUENCE [LARGE SCALE GENOMIC DNA]</scope>
    <source>
        <strain evidence="3 4">DSM 46670</strain>
    </source>
</reference>
<accession>A0ABS4TUP3</accession>
<proteinExistence type="predicted"/>
<dbReference type="CDD" id="cd23399">
    <property type="entry name" value="beta-trefoil_ABD_ABFB"/>
    <property type="match status" value="1"/>
</dbReference>
<dbReference type="Gene3D" id="2.80.10.50">
    <property type="match status" value="1"/>
</dbReference>
<dbReference type="RefSeq" id="WP_209645195.1">
    <property type="nucleotide sequence ID" value="NZ_JAGINW010000001.1"/>
</dbReference>
<dbReference type="SUPFAM" id="SSF110221">
    <property type="entry name" value="AbfB domain"/>
    <property type="match status" value="1"/>
</dbReference>
<dbReference type="InterPro" id="IPR007934">
    <property type="entry name" value="AbfB_ABD"/>
</dbReference>
<dbReference type="InterPro" id="IPR013207">
    <property type="entry name" value="LGFP"/>
</dbReference>
<feature type="domain" description="Alpha-L-arabinofuranosidase B arabinose-binding" evidence="2">
    <location>
        <begin position="366"/>
        <end position="503"/>
    </location>
</feature>
<dbReference type="Pfam" id="PF08310">
    <property type="entry name" value="LGFP"/>
    <property type="match status" value="3"/>
</dbReference>